<dbReference type="GO" id="GO:0003960">
    <property type="term" value="F:quinone reductase (NADPH) activity"/>
    <property type="evidence" value="ECO:0007669"/>
    <property type="project" value="UniProtKB-EC"/>
</dbReference>
<dbReference type="CDD" id="cd05286">
    <property type="entry name" value="QOR2"/>
    <property type="match status" value="1"/>
</dbReference>
<dbReference type="Pfam" id="PF00107">
    <property type="entry name" value="ADH_zinc_N"/>
    <property type="match status" value="1"/>
</dbReference>
<dbReference type="Pfam" id="PF08240">
    <property type="entry name" value="ADH_N"/>
    <property type="match status" value="1"/>
</dbReference>
<evidence type="ECO:0000313" key="4">
    <source>
        <dbReference type="EMBL" id="MDQ0325459.1"/>
    </source>
</evidence>
<keyword evidence="5" id="KW-1185">Reference proteome</keyword>
<dbReference type="InterPro" id="IPR036291">
    <property type="entry name" value="NAD(P)-bd_dom_sf"/>
</dbReference>
<dbReference type="RefSeq" id="WP_307153647.1">
    <property type="nucleotide sequence ID" value="NZ_JAUSUK010000001.1"/>
</dbReference>
<evidence type="ECO:0000259" key="3">
    <source>
        <dbReference type="SMART" id="SM00829"/>
    </source>
</evidence>
<dbReference type="SMART" id="SM00829">
    <property type="entry name" value="PKS_ER"/>
    <property type="match status" value="1"/>
</dbReference>
<evidence type="ECO:0000256" key="1">
    <source>
        <dbReference type="ARBA" id="ARBA00022857"/>
    </source>
</evidence>
<dbReference type="EMBL" id="JAUSUK010000001">
    <property type="protein sequence ID" value="MDQ0325459.1"/>
    <property type="molecule type" value="Genomic_DNA"/>
</dbReference>
<dbReference type="Gene3D" id="3.40.50.720">
    <property type="entry name" value="NAD(P)-binding Rossmann-like Domain"/>
    <property type="match status" value="1"/>
</dbReference>
<dbReference type="InterPro" id="IPR013154">
    <property type="entry name" value="ADH-like_N"/>
</dbReference>
<keyword evidence="1" id="KW-0521">NADP</keyword>
<dbReference type="InterPro" id="IPR011032">
    <property type="entry name" value="GroES-like_sf"/>
</dbReference>
<dbReference type="EC" id="1.6.5.5" evidence="4"/>
<dbReference type="Proteomes" id="UP001230253">
    <property type="component" value="Unassembled WGS sequence"/>
</dbReference>
<feature type="domain" description="Enoyl reductase (ER)" evidence="3">
    <location>
        <begin position="11"/>
        <end position="320"/>
    </location>
</feature>
<dbReference type="SUPFAM" id="SSF51735">
    <property type="entry name" value="NAD(P)-binding Rossmann-fold domains"/>
    <property type="match status" value="1"/>
</dbReference>
<sequence length="322" mass="32707">MNEMVRMVAAGGVEVLDVANGPALVAGPGEICLRQEAIGVNFIDIYQRRGLYRLPLPAVLGVEGAGVVESVGEGVTHIAPGHRVAYAGALGGYATRRKLPAWRAILLPEEIGSRVAAASMLKGLTAHMLLTRTYPVGAGTVILVHAAAGGLGVMLVRWAKHLGATVIGTVGSREKAELAKAQGADHVIVGRNADLVAEVAAITDDKGVDFAVDGLGGAILAKTLGCVRPFGTVASIGQAAGPIPPVAVEDLGPVRCLSLARPSVMAYAADQGAYPQAADALLQAMQQGVVAQIGAEYALGQAAEAQAALEAGRTTGSLLLVP</sequence>
<dbReference type="SUPFAM" id="SSF50129">
    <property type="entry name" value="GroES-like"/>
    <property type="match status" value="1"/>
</dbReference>
<dbReference type="InterPro" id="IPR047618">
    <property type="entry name" value="QOR-like"/>
</dbReference>
<comment type="caution">
    <text evidence="4">The sequence shown here is derived from an EMBL/GenBank/DDBJ whole genome shotgun (WGS) entry which is preliminary data.</text>
</comment>
<evidence type="ECO:0000256" key="2">
    <source>
        <dbReference type="ARBA" id="ARBA00023002"/>
    </source>
</evidence>
<dbReference type="InterPro" id="IPR013149">
    <property type="entry name" value="ADH-like_C"/>
</dbReference>
<accession>A0ABU0C4N2</accession>
<reference evidence="4 5" key="1">
    <citation type="submission" date="2023-07" db="EMBL/GenBank/DDBJ databases">
        <title>Genomic Encyclopedia of Type Strains, Phase IV (KMG-IV): sequencing the most valuable type-strain genomes for metagenomic binning, comparative biology and taxonomic classification.</title>
        <authorList>
            <person name="Goeker M."/>
        </authorList>
    </citation>
    <scope>NUCLEOTIDE SEQUENCE [LARGE SCALE GENOMIC DNA]</scope>
    <source>
        <strain evidence="4 5">DSM 11549</strain>
    </source>
</reference>
<proteinExistence type="predicted"/>
<keyword evidence="2 4" id="KW-0560">Oxidoreductase</keyword>
<name>A0ABU0C4N2_9BRAD</name>
<protein>
    <submittedName>
        <fullName evidence="4">NADPH2:quinone reductase</fullName>
        <ecNumber evidence="4">1.6.5.5</ecNumber>
    </submittedName>
</protein>
<dbReference type="InterPro" id="IPR020843">
    <property type="entry name" value="ER"/>
</dbReference>
<evidence type="ECO:0000313" key="5">
    <source>
        <dbReference type="Proteomes" id="UP001230253"/>
    </source>
</evidence>
<dbReference type="PANTHER" id="PTHR48106:SF13">
    <property type="entry name" value="QUINONE OXIDOREDUCTASE-RELATED"/>
    <property type="match status" value="1"/>
</dbReference>
<dbReference type="PANTHER" id="PTHR48106">
    <property type="entry name" value="QUINONE OXIDOREDUCTASE PIG3-RELATED"/>
    <property type="match status" value="1"/>
</dbReference>
<organism evidence="4 5">
    <name type="scientific">Rhodopseudomonas julia</name>
    <dbReference type="NCBI Taxonomy" id="200617"/>
    <lineage>
        <taxon>Bacteria</taxon>
        <taxon>Pseudomonadati</taxon>
        <taxon>Pseudomonadota</taxon>
        <taxon>Alphaproteobacteria</taxon>
        <taxon>Hyphomicrobiales</taxon>
        <taxon>Nitrobacteraceae</taxon>
        <taxon>Rhodopseudomonas</taxon>
    </lineage>
</organism>
<dbReference type="Gene3D" id="3.90.180.10">
    <property type="entry name" value="Medium-chain alcohol dehydrogenases, catalytic domain"/>
    <property type="match status" value="1"/>
</dbReference>
<gene>
    <name evidence="4" type="ORF">J2R99_001308</name>
</gene>